<feature type="transmembrane region" description="Helical" evidence="1">
    <location>
        <begin position="212"/>
        <end position="235"/>
    </location>
</feature>
<feature type="transmembrane region" description="Helical" evidence="1">
    <location>
        <begin position="322"/>
        <end position="347"/>
    </location>
</feature>
<evidence type="ECO:0000313" key="2">
    <source>
        <dbReference type="EMBL" id="SIS52623.1"/>
    </source>
</evidence>
<dbReference type="InterPro" id="IPR025367">
    <property type="entry name" value="DUF4271"/>
</dbReference>
<sequence length="380" mass="44114">MAIQEDFRVMKIYFQVVLFQIFLLGYNLSSNAQVLENYQNELAFAKQRGWFRSSEMIQVSLDISLFPNSSFQIGLPEGATVFIDDILWFYASQDTLTTMEISDLKNRFSLGDKKKVLISVLKKGIQTSDVSIYKGYFNGVVDYSSVEKELTGFEKREISRFYEFFFVALVVILFLIGLYKLIYPLVLYYIIDPQSLLTAEDFSETNALQKFFSLDVIFYVIIINLLSSLIVLVGVKEFEFELLMPMVSGGLNSLFFYWLVLTLILFVVTILKFLFIKFMTFVYDLGKNEFSHFFYLLRIVSILLVVIVLLISIYALNSPENLTYIISLTFSGFFWAYLIGIFFLMLIMMNRVSFNNYHLFAYICTAELVPFLIISKFIIG</sequence>
<feature type="transmembrane region" description="Helical" evidence="1">
    <location>
        <begin position="164"/>
        <end position="191"/>
    </location>
</feature>
<evidence type="ECO:0000256" key="1">
    <source>
        <dbReference type="SAM" id="Phobius"/>
    </source>
</evidence>
<feature type="transmembrane region" description="Helical" evidence="1">
    <location>
        <begin position="255"/>
        <end position="275"/>
    </location>
</feature>
<dbReference type="AlphaFoldDB" id="A0A1N7JTF3"/>
<reference evidence="3" key="1">
    <citation type="submission" date="2017-01" db="EMBL/GenBank/DDBJ databases">
        <authorList>
            <person name="Varghese N."/>
            <person name="Submissions S."/>
        </authorList>
    </citation>
    <scope>NUCLEOTIDE SEQUENCE [LARGE SCALE GENOMIC DNA]</scope>
    <source>
        <strain evidence="3">DSM 46698</strain>
    </source>
</reference>
<keyword evidence="1" id="KW-1133">Transmembrane helix</keyword>
<evidence type="ECO:0000313" key="3">
    <source>
        <dbReference type="Proteomes" id="UP000186026"/>
    </source>
</evidence>
<name>A0A1N7JTF3_9BACT</name>
<dbReference type="Proteomes" id="UP000186026">
    <property type="component" value="Unassembled WGS sequence"/>
</dbReference>
<proteinExistence type="predicted"/>
<dbReference type="Pfam" id="PF14093">
    <property type="entry name" value="DUF4271"/>
    <property type="match status" value="1"/>
</dbReference>
<gene>
    <name evidence="2" type="ORF">SAMN05421761_101243</name>
</gene>
<evidence type="ECO:0008006" key="4">
    <source>
        <dbReference type="Google" id="ProtNLM"/>
    </source>
</evidence>
<protein>
    <recommendedName>
        <fullName evidence="4">DUF4271 domain-containing protein</fullName>
    </recommendedName>
</protein>
<organism evidence="2 3">
    <name type="scientific">Belliella pelovolcani</name>
    <dbReference type="NCBI Taxonomy" id="529505"/>
    <lineage>
        <taxon>Bacteria</taxon>
        <taxon>Pseudomonadati</taxon>
        <taxon>Bacteroidota</taxon>
        <taxon>Cytophagia</taxon>
        <taxon>Cytophagales</taxon>
        <taxon>Cyclobacteriaceae</taxon>
        <taxon>Belliella</taxon>
    </lineage>
</organism>
<keyword evidence="3" id="KW-1185">Reference proteome</keyword>
<keyword evidence="1" id="KW-0812">Transmembrane</keyword>
<feature type="transmembrane region" description="Helical" evidence="1">
    <location>
        <begin position="359"/>
        <end position="379"/>
    </location>
</feature>
<keyword evidence="1" id="KW-0472">Membrane</keyword>
<accession>A0A1N7JTF3</accession>
<feature type="transmembrane region" description="Helical" evidence="1">
    <location>
        <begin position="295"/>
        <end position="316"/>
    </location>
</feature>
<dbReference type="STRING" id="529505.SAMN05421761_101243"/>
<dbReference type="EMBL" id="FTOP01000001">
    <property type="protein sequence ID" value="SIS52623.1"/>
    <property type="molecule type" value="Genomic_DNA"/>
</dbReference>